<organism evidence="1 2">
    <name type="scientific">Strongylus vulgaris</name>
    <name type="common">Blood worm</name>
    <dbReference type="NCBI Taxonomy" id="40348"/>
    <lineage>
        <taxon>Eukaryota</taxon>
        <taxon>Metazoa</taxon>
        <taxon>Ecdysozoa</taxon>
        <taxon>Nematoda</taxon>
        <taxon>Chromadorea</taxon>
        <taxon>Rhabditida</taxon>
        <taxon>Rhabditina</taxon>
        <taxon>Rhabditomorpha</taxon>
        <taxon>Strongyloidea</taxon>
        <taxon>Strongylidae</taxon>
        <taxon>Strongylus</taxon>
    </lineage>
</organism>
<evidence type="ECO:0000313" key="1">
    <source>
        <dbReference type="EMBL" id="VDM79142.1"/>
    </source>
</evidence>
<reference evidence="1 2" key="1">
    <citation type="submission" date="2018-11" db="EMBL/GenBank/DDBJ databases">
        <authorList>
            <consortium name="Pathogen Informatics"/>
        </authorList>
    </citation>
    <scope>NUCLEOTIDE SEQUENCE [LARGE SCALE GENOMIC DNA]</scope>
</reference>
<accession>A0A3P7LIN9</accession>
<dbReference type="EMBL" id="UYYB01104092">
    <property type="protein sequence ID" value="VDM79142.1"/>
    <property type="molecule type" value="Genomic_DNA"/>
</dbReference>
<evidence type="ECO:0000313" key="2">
    <source>
        <dbReference type="Proteomes" id="UP000270094"/>
    </source>
</evidence>
<proteinExistence type="predicted"/>
<gene>
    <name evidence="1" type="ORF">SVUK_LOCUS14140</name>
</gene>
<dbReference type="Proteomes" id="UP000270094">
    <property type="component" value="Unassembled WGS sequence"/>
</dbReference>
<dbReference type="AlphaFoldDB" id="A0A3P7LIN9"/>
<keyword evidence="2" id="KW-1185">Reference proteome</keyword>
<name>A0A3P7LIN9_STRVU</name>
<sequence>MRSSTESLVQLVSQGLPTFLQGLSLIYVDQGTIWRLNQPDGGPSGMACLYLGIQGAENVKLLLSLGDPVGGKTSAVLRNSIPTATPRHHVAVDHHGSKKSLREAIDQMGRVRGTDGPAKFSADNGSVLSVHLLSVLCPSGRWPPSRTSSRGIYSIVLSGKAYTVVVDEQKRAAGDKVEKIILLQVERKQK</sequence>
<protein>
    <submittedName>
        <fullName evidence="1">Uncharacterized protein</fullName>
    </submittedName>
</protein>